<evidence type="ECO:0000256" key="1">
    <source>
        <dbReference type="SAM" id="MobiDB-lite"/>
    </source>
</evidence>
<evidence type="ECO:0000313" key="3">
    <source>
        <dbReference type="EMBL" id="VVB02043.1"/>
    </source>
</evidence>
<dbReference type="OrthoDB" id="1001388at2759"/>
<dbReference type="PANTHER" id="PTHR33116:SF78">
    <property type="entry name" value="OS12G0587133 PROTEIN"/>
    <property type="match status" value="1"/>
</dbReference>
<name>A0A565BK84_9BRAS</name>
<protein>
    <recommendedName>
        <fullName evidence="2">Reverse transcriptase zinc-binding domain-containing protein</fullName>
    </recommendedName>
</protein>
<dbReference type="InterPro" id="IPR036691">
    <property type="entry name" value="Endo/exonu/phosph_ase_sf"/>
</dbReference>
<dbReference type="AlphaFoldDB" id="A0A565BK84"/>
<feature type="domain" description="Reverse transcriptase zinc-binding" evidence="2">
    <location>
        <begin position="757"/>
        <end position="841"/>
    </location>
</feature>
<evidence type="ECO:0000313" key="4">
    <source>
        <dbReference type="Proteomes" id="UP000489600"/>
    </source>
</evidence>
<dbReference type="InterPro" id="IPR026960">
    <property type="entry name" value="RVT-Znf"/>
</dbReference>
<dbReference type="SUPFAM" id="SSF56219">
    <property type="entry name" value="DNase I-like"/>
    <property type="match status" value="1"/>
</dbReference>
<dbReference type="Proteomes" id="UP000489600">
    <property type="component" value="Unassembled WGS sequence"/>
</dbReference>
<accession>A0A565BK84</accession>
<dbReference type="EMBL" id="CABITT030000004">
    <property type="protein sequence ID" value="VVB02043.1"/>
    <property type="molecule type" value="Genomic_DNA"/>
</dbReference>
<keyword evidence="4" id="KW-1185">Reference proteome</keyword>
<gene>
    <name evidence="3" type="ORF">ANE_LOCUS12487</name>
</gene>
<evidence type="ECO:0000259" key="2">
    <source>
        <dbReference type="Pfam" id="PF13966"/>
    </source>
</evidence>
<sequence length="964" mass="110342">MPAASPTIAYLSPQISTLDSTNTTSTDIASLLATSHKSSSLQVPPSLLDHIPFSPPPLQSIPPSRNQPTSDATTDKDEIIATAQRILRARDGSDPSDQQHTRHLGQHCHRASQNLNRCHLRAVVHLHFVPAGEADYRPLMGVLFETHIKKESGSTFINRLLPNWRSEDNFIANESVVTYHKSDRMIVCGVFVPQLQHYFTVSFIYAFNCHIKCRLLWQELADLRDSSPTSSRPWILVGDFNQILSQHEHSSIPQTLAPTNGMQEMRSCFEYLDIQDISARGALYTWKNNCHENPTLRKLDKVMINEAWSTYFPSSVAFFDPPGSSDHSPCVINLGFDVPSTKKPFKFYRHVMTHPDYLLLLDEAWSMLGLFGTAQFILSKKMVSAKNCLKLLNRRHYSNIQQRVKASFSSLQAIQAQLLLTPSQHLIDQESEARRTYAIYSNAEEQFFHQRSRIQWLSEEMEMIGKSLTRHSTSSWLFNTSKTYWEQQTRSSIRLQWKPLALSILFDTLDEFHVISGLALNKHKTSLFLSGNDHQRTTAIAANHGLSPDFLPVRYLGLPLHSTKLDKDDFQMLYDRISRKLSAWSNKFLSYAGRLQLIKYVIYGHLNFWFTAFPFPKAFLVKLEALISSFLWHGKPGTAHGAKVSWDAVSKPIKHGGLRLRKLSTWNEIFGLKLIWLIFTKSGSLWYTGPSGPLLLGIPSDSRVAHAAFDEEWCFVSSRASRRRNLRNAISLLSPLTNTATEDTFFWSTNYDQPLLFTTTYTWLALNDFGPMVSWHSSVWFTGNILKHAFITWLFVLNRLTTRDRLHNWGVTTDCSCLLCSASIETCSHLFFSCSFSQDIWSVFSPSYHLFPLAFDSIMHWIPSLPRRISKTVKLTFQACVYAIWRERNSRLFGSSSRTSSSIVAEVSRTIRNPLYIMDQPNVRSRLPQTEDSNMVLWFRHFHPSNLTFQPSSPRSTLLLYLLF</sequence>
<feature type="region of interest" description="Disordered" evidence="1">
    <location>
        <begin position="41"/>
        <end position="76"/>
    </location>
</feature>
<dbReference type="Gene3D" id="3.60.10.10">
    <property type="entry name" value="Endonuclease/exonuclease/phosphatase"/>
    <property type="match status" value="1"/>
</dbReference>
<comment type="caution">
    <text evidence="3">The sequence shown here is derived from an EMBL/GenBank/DDBJ whole genome shotgun (WGS) entry which is preliminary data.</text>
</comment>
<organism evidence="3 4">
    <name type="scientific">Arabis nemorensis</name>
    <dbReference type="NCBI Taxonomy" id="586526"/>
    <lineage>
        <taxon>Eukaryota</taxon>
        <taxon>Viridiplantae</taxon>
        <taxon>Streptophyta</taxon>
        <taxon>Embryophyta</taxon>
        <taxon>Tracheophyta</taxon>
        <taxon>Spermatophyta</taxon>
        <taxon>Magnoliopsida</taxon>
        <taxon>eudicotyledons</taxon>
        <taxon>Gunneridae</taxon>
        <taxon>Pentapetalae</taxon>
        <taxon>rosids</taxon>
        <taxon>malvids</taxon>
        <taxon>Brassicales</taxon>
        <taxon>Brassicaceae</taxon>
        <taxon>Arabideae</taxon>
        <taxon>Arabis</taxon>
    </lineage>
</organism>
<dbReference type="PANTHER" id="PTHR33116">
    <property type="entry name" value="REVERSE TRANSCRIPTASE ZINC-BINDING DOMAIN-CONTAINING PROTEIN-RELATED-RELATED"/>
    <property type="match status" value="1"/>
</dbReference>
<reference evidence="3" key="1">
    <citation type="submission" date="2019-07" db="EMBL/GenBank/DDBJ databases">
        <authorList>
            <person name="Dittberner H."/>
        </authorList>
    </citation>
    <scope>NUCLEOTIDE SEQUENCE [LARGE SCALE GENOMIC DNA]</scope>
</reference>
<proteinExistence type="predicted"/>
<dbReference type="Pfam" id="PF13966">
    <property type="entry name" value="zf-RVT"/>
    <property type="match status" value="1"/>
</dbReference>